<comment type="caution">
    <text evidence="5">The sequence shown here is derived from an EMBL/GenBank/DDBJ whole genome shotgun (WGS) entry which is preliminary data.</text>
</comment>
<sequence>MKKRWAVLLIIAMGIAASYFLLPARRITVTHPYYGTAVKAAYGTGTVEASVMMPIASRITARLIELNVDEGSVVKKGQVLAQLDNEELEHNLDELKSREEFARKKFERSASLIKKGNVSLNEYESDRTSWLAAQAAVDAAEAKLAYLQLISPADGTIIRRDGEIGELIPANQTIFWLMCCAPLRVSTEIDEEDIAAVQPGQAVLIRADAFPGEVFHGIVQQITPKGDPIARSYRVRVSFTKKNPLKIGMTAETNIIYYENKHALLVPATAVIDDKVWLVKNGRLKMLPVKTGAKGEHEVEILSGLSADDLIAVSPDSHFRENLSVRIQLRQEKS</sequence>
<dbReference type="AlphaFoldDB" id="A0A0W0Y643"/>
<dbReference type="SUPFAM" id="SSF111369">
    <property type="entry name" value="HlyD-like secretion proteins"/>
    <property type="match status" value="1"/>
</dbReference>
<feature type="domain" description="CusB-like beta-barrel" evidence="3">
    <location>
        <begin position="186"/>
        <end position="254"/>
    </location>
</feature>
<dbReference type="GO" id="GO:1990281">
    <property type="term" value="C:efflux pump complex"/>
    <property type="evidence" value="ECO:0007669"/>
    <property type="project" value="TreeGrafter"/>
</dbReference>
<dbReference type="InterPro" id="IPR006143">
    <property type="entry name" value="RND_pump_MFP"/>
</dbReference>
<evidence type="ECO:0000259" key="3">
    <source>
        <dbReference type="Pfam" id="PF25954"/>
    </source>
</evidence>
<dbReference type="PANTHER" id="PTHR30469">
    <property type="entry name" value="MULTIDRUG RESISTANCE PROTEIN MDTA"/>
    <property type="match status" value="1"/>
</dbReference>
<feature type="domain" description="CzcB-like barrel-sandwich hybrid" evidence="4">
    <location>
        <begin position="54"/>
        <end position="176"/>
    </location>
</feature>
<dbReference type="InterPro" id="IPR058647">
    <property type="entry name" value="BSH_CzcB-like"/>
</dbReference>
<dbReference type="Gene3D" id="2.40.420.20">
    <property type="match status" value="1"/>
</dbReference>
<reference evidence="5 6" key="1">
    <citation type="submission" date="2015-11" db="EMBL/GenBank/DDBJ databases">
        <title>Genomic analysis of 38 Legionella species identifies large and diverse effector repertoires.</title>
        <authorList>
            <person name="Burstein D."/>
            <person name="Amaro F."/>
            <person name="Zusman T."/>
            <person name="Lifshitz Z."/>
            <person name="Cohen O."/>
            <person name="Gilbert J.A."/>
            <person name="Pupko T."/>
            <person name="Shuman H.A."/>
            <person name="Segal G."/>
        </authorList>
    </citation>
    <scope>NUCLEOTIDE SEQUENCE [LARGE SCALE GENOMIC DNA]</scope>
    <source>
        <strain evidence="5 6">CDC#1442-AUS-E</strain>
    </source>
</reference>
<accession>A0A0W0Y643</accession>
<evidence type="ECO:0000259" key="4">
    <source>
        <dbReference type="Pfam" id="PF25973"/>
    </source>
</evidence>
<keyword evidence="6" id="KW-1185">Reference proteome</keyword>
<evidence type="ECO:0000256" key="2">
    <source>
        <dbReference type="SAM" id="Coils"/>
    </source>
</evidence>
<dbReference type="GO" id="GO:0015562">
    <property type="term" value="F:efflux transmembrane transporter activity"/>
    <property type="evidence" value="ECO:0007669"/>
    <property type="project" value="TreeGrafter"/>
</dbReference>
<gene>
    <name evidence="5" type="ORF">Lqui_0928</name>
</gene>
<keyword evidence="2" id="KW-0175">Coiled coil</keyword>
<evidence type="ECO:0000313" key="5">
    <source>
        <dbReference type="EMBL" id="KTD52084.1"/>
    </source>
</evidence>
<dbReference type="Gene3D" id="2.40.50.100">
    <property type="match status" value="1"/>
</dbReference>
<dbReference type="Gene3D" id="2.40.30.170">
    <property type="match status" value="1"/>
</dbReference>
<proteinExistence type="inferred from homology"/>
<dbReference type="InterPro" id="IPR058792">
    <property type="entry name" value="Beta-barrel_RND_2"/>
</dbReference>
<protein>
    <submittedName>
        <fullName evidence="5">Membrane fusion protein</fullName>
    </submittedName>
</protein>
<dbReference type="Pfam" id="PF25973">
    <property type="entry name" value="BSH_CzcB"/>
    <property type="match status" value="1"/>
</dbReference>
<dbReference type="Proteomes" id="UP000054618">
    <property type="component" value="Unassembled WGS sequence"/>
</dbReference>
<name>A0A0W0Y643_9GAMM</name>
<dbReference type="PATRIC" id="fig|45073.5.peg.980"/>
<dbReference type="STRING" id="45073.Lqui_0928"/>
<evidence type="ECO:0000313" key="6">
    <source>
        <dbReference type="Proteomes" id="UP000054618"/>
    </source>
</evidence>
<dbReference type="Gene3D" id="1.10.287.470">
    <property type="entry name" value="Helix hairpin bin"/>
    <property type="match status" value="1"/>
</dbReference>
<feature type="coiled-coil region" evidence="2">
    <location>
        <begin position="78"/>
        <end position="105"/>
    </location>
</feature>
<dbReference type="NCBIfam" id="TIGR01730">
    <property type="entry name" value="RND_mfp"/>
    <property type="match status" value="1"/>
</dbReference>
<dbReference type="Pfam" id="PF25954">
    <property type="entry name" value="Beta-barrel_RND_2"/>
    <property type="match status" value="1"/>
</dbReference>
<organism evidence="5 6">
    <name type="scientific">Legionella quinlivanii</name>
    <dbReference type="NCBI Taxonomy" id="45073"/>
    <lineage>
        <taxon>Bacteria</taxon>
        <taxon>Pseudomonadati</taxon>
        <taxon>Pseudomonadota</taxon>
        <taxon>Gammaproteobacteria</taxon>
        <taxon>Legionellales</taxon>
        <taxon>Legionellaceae</taxon>
        <taxon>Legionella</taxon>
    </lineage>
</organism>
<dbReference type="RefSeq" id="WP_058507017.1">
    <property type="nucleotide sequence ID" value="NZ_CAAAIK010000007.1"/>
</dbReference>
<comment type="similarity">
    <text evidence="1">Belongs to the membrane fusion protein (MFP) (TC 8.A.1) family.</text>
</comment>
<evidence type="ECO:0000256" key="1">
    <source>
        <dbReference type="ARBA" id="ARBA00009477"/>
    </source>
</evidence>
<dbReference type="OrthoDB" id="9806939at2"/>
<dbReference type="EMBL" id="LNYS01000006">
    <property type="protein sequence ID" value="KTD52084.1"/>
    <property type="molecule type" value="Genomic_DNA"/>
</dbReference>